<dbReference type="InterPro" id="IPR002781">
    <property type="entry name" value="TM_pro_TauE-like"/>
</dbReference>
<evidence type="ECO:0000256" key="7">
    <source>
        <dbReference type="ARBA" id="ARBA00023136"/>
    </source>
</evidence>
<gene>
    <name evidence="9" type="ORF">H9C73_05860</name>
</gene>
<dbReference type="PANTHER" id="PTHR30269:SF37">
    <property type="entry name" value="MEMBRANE TRANSPORTER PROTEIN"/>
    <property type="match status" value="1"/>
</dbReference>
<comment type="subcellular location">
    <subcellularLocation>
        <location evidence="1 8">Cell membrane</location>
        <topology evidence="1 8">Multi-pass membrane protein</topology>
    </subcellularLocation>
</comment>
<evidence type="ECO:0000313" key="9">
    <source>
        <dbReference type="EMBL" id="MBP0048254.1"/>
    </source>
</evidence>
<feature type="transmembrane region" description="Helical" evidence="8">
    <location>
        <begin position="84"/>
        <end position="114"/>
    </location>
</feature>
<dbReference type="InterPro" id="IPR052017">
    <property type="entry name" value="TSUP"/>
</dbReference>
<feature type="transmembrane region" description="Helical" evidence="8">
    <location>
        <begin position="42"/>
        <end position="63"/>
    </location>
</feature>
<accession>A0ABS3ZB35</accession>
<feature type="transmembrane region" description="Helical" evidence="8">
    <location>
        <begin position="126"/>
        <end position="151"/>
    </location>
</feature>
<organism evidence="9 10">
    <name type="scientific">Marinobacterium alkalitolerans</name>
    <dbReference type="NCBI Taxonomy" id="1542925"/>
    <lineage>
        <taxon>Bacteria</taxon>
        <taxon>Pseudomonadati</taxon>
        <taxon>Pseudomonadota</taxon>
        <taxon>Gammaproteobacteria</taxon>
        <taxon>Oceanospirillales</taxon>
        <taxon>Oceanospirillaceae</taxon>
        <taxon>Marinobacterium</taxon>
    </lineage>
</organism>
<evidence type="ECO:0000313" key="10">
    <source>
        <dbReference type="Proteomes" id="UP000810171"/>
    </source>
</evidence>
<comment type="similarity">
    <text evidence="2 8">Belongs to the 4-toluene sulfonate uptake permease (TSUP) (TC 2.A.102) family.</text>
</comment>
<keyword evidence="3" id="KW-0813">Transport</keyword>
<evidence type="ECO:0000256" key="2">
    <source>
        <dbReference type="ARBA" id="ARBA00009142"/>
    </source>
</evidence>
<sequence length="253" mass="26078">MSPFVSDALAIAIVTTGVLIQSRIGIGYGLLAAPLLFSIDPAYVPGPILAVGFCLALLTVTAAQQTLSWSRVFPAILARIPGAWLGASLIMLMSPATLGLLLGGMLLVGALISWRTPAVKTSTAHLALGGFTSGVLGTATSIGGPPIALVYQSQPPATARSELAAFFLAGTLISLVMLGLNGQLAMAHIWLTIKLLPGVLLGYYLALLSEQTWVIRSLKPWVLLISVLAALMPITEGVLALSADRTATAATGP</sequence>
<evidence type="ECO:0000256" key="4">
    <source>
        <dbReference type="ARBA" id="ARBA00022475"/>
    </source>
</evidence>
<keyword evidence="6 8" id="KW-1133">Transmembrane helix</keyword>
<evidence type="ECO:0000256" key="5">
    <source>
        <dbReference type="ARBA" id="ARBA00022692"/>
    </source>
</evidence>
<dbReference type="Pfam" id="PF01925">
    <property type="entry name" value="TauE"/>
    <property type="match status" value="1"/>
</dbReference>
<reference evidence="9 10" key="1">
    <citation type="submission" date="2020-09" db="EMBL/GenBank/DDBJ databases">
        <authorList>
            <person name="Tanuku N.R.S."/>
        </authorList>
    </citation>
    <scope>NUCLEOTIDE SEQUENCE [LARGE SCALE GENOMIC DNA]</scope>
    <source>
        <strain evidence="9 10">AK62</strain>
    </source>
</reference>
<proteinExistence type="inferred from homology"/>
<dbReference type="Proteomes" id="UP000810171">
    <property type="component" value="Unassembled WGS sequence"/>
</dbReference>
<evidence type="ECO:0000256" key="8">
    <source>
        <dbReference type="RuleBase" id="RU363041"/>
    </source>
</evidence>
<evidence type="ECO:0000256" key="1">
    <source>
        <dbReference type="ARBA" id="ARBA00004651"/>
    </source>
</evidence>
<evidence type="ECO:0000256" key="3">
    <source>
        <dbReference type="ARBA" id="ARBA00022448"/>
    </source>
</evidence>
<keyword evidence="10" id="KW-1185">Reference proteome</keyword>
<evidence type="ECO:0000256" key="6">
    <source>
        <dbReference type="ARBA" id="ARBA00022989"/>
    </source>
</evidence>
<feature type="transmembrane region" description="Helical" evidence="8">
    <location>
        <begin position="221"/>
        <end position="243"/>
    </location>
</feature>
<dbReference type="EMBL" id="JACVEW010000007">
    <property type="protein sequence ID" value="MBP0048254.1"/>
    <property type="molecule type" value="Genomic_DNA"/>
</dbReference>
<feature type="transmembrane region" description="Helical" evidence="8">
    <location>
        <begin position="163"/>
        <end position="181"/>
    </location>
</feature>
<dbReference type="RefSeq" id="WP_209286876.1">
    <property type="nucleotide sequence ID" value="NZ_JACVEW010000007.1"/>
</dbReference>
<dbReference type="PANTHER" id="PTHR30269">
    <property type="entry name" value="TRANSMEMBRANE PROTEIN YFCA"/>
    <property type="match status" value="1"/>
</dbReference>
<keyword evidence="7 8" id="KW-0472">Membrane</keyword>
<protein>
    <recommendedName>
        <fullName evidence="8">Probable membrane transporter protein</fullName>
    </recommendedName>
</protein>
<feature type="transmembrane region" description="Helical" evidence="8">
    <location>
        <begin position="187"/>
        <end position="209"/>
    </location>
</feature>
<name>A0ABS3ZB35_9GAMM</name>
<keyword evidence="4 8" id="KW-1003">Cell membrane</keyword>
<keyword evidence="5 8" id="KW-0812">Transmembrane</keyword>
<comment type="caution">
    <text evidence="9">The sequence shown here is derived from an EMBL/GenBank/DDBJ whole genome shotgun (WGS) entry which is preliminary data.</text>
</comment>